<name>A0A6A6ZDK8_9PLEO</name>
<evidence type="ECO:0000256" key="1">
    <source>
        <dbReference type="SAM" id="MobiDB-lite"/>
    </source>
</evidence>
<keyword evidence="3" id="KW-1185">Reference proteome</keyword>
<evidence type="ECO:0000313" key="3">
    <source>
        <dbReference type="Proteomes" id="UP000799424"/>
    </source>
</evidence>
<gene>
    <name evidence="2" type="ORF">CC86DRAFT_432263</name>
</gene>
<reference evidence="2" key="1">
    <citation type="journal article" date="2020" name="Stud. Mycol.">
        <title>101 Dothideomycetes genomes: a test case for predicting lifestyles and emergence of pathogens.</title>
        <authorList>
            <person name="Haridas S."/>
            <person name="Albert R."/>
            <person name="Binder M."/>
            <person name="Bloem J."/>
            <person name="Labutti K."/>
            <person name="Salamov A."/>
            <person name="Andreopoulos B."/>
            <person name="Baker S."/>
            <person name="Barry K."/>
            <person name="Bills G."/>
            <person name="Bluhm B."/>
            <person name="Cannon C."/>
            <person name="Castanera R."/>
            <person name="Culley D."/>
            <person name="Daum C."/>
            <person name="Ezra D."/>
            <person name="Gonzalez J."/>
            <person name="Henrissat B."/>
            <person name="Kuo A."/>
            <person name="Liang C."/>
            <person name="Lipzen A."/>
            <person name="Lutzoni F."/>
            <person name="Magnuson J."/>
            <person name="Mondo S."/>
            <person name="Nolan M."/>
            <person name="Ohm R."/>
            <person name="Pangilinan J."/>
            <person name="Park H.-J."/>
            <person name="Ramirez L."/>
            <person name="Alfaro M."/>
            <person name="Sun H."/>
            <person name="Tritt A."/>
            <person name="Yoshinaga Y."/>
            <person name="Zwiers L.-H."/>
            <person name="Turgeon B."/>
            <person name="Goodwin S."/>
            <person name="Spatafora J."/>
            <person name="Crous P."/>
            <person name="Grigoriev I."/>
        </authorList>
    </citation>
    <scope>NUCLEOTIDE SEQUENCE</scope>
    <source>
        <strain evidence="2">CBS 113818</strain>
    </source>
</reference>
<dbReference type="EMBL" id="MU006246">
    <property type="protein sequence ID" value="KAF2819202.1"/>
    <property type="molecule type" value="Genomic_DNA"/>
</dbReference>
<dbReference type="OrthoDB" id="3784214at2759"/>
<proteinExistence type="predicted"/>
<feature type="region of interest" description="Disordered" evidence="1">
    <location>
        <begin position="1"/>
        <end position="42"/>
    </location>
</feature>
<dbReference type="AlphaFoldDB" id="A0A6A6ZDK8"/>
<sequence length="328" mass="37206">MHPKRTPTAPTLPRVRRGETSTLKVTRRPARAPPPPRTNLNYKRAIYPWDDHQDDIIVNSIETAPVDGKPTGAEHYLQQLSRRTDEYRHVCSHPDEYRKLPKQDMFDDNVDVEFGNELEVSTGINYTRLPDPPTRSGLYTSRIYTATITNPAIFLAIVRVAQINIPMLDFVSGLNRLPNLPLDKAHPVLEKGVFPEDIPYKKSRWDVSMTFAFFPSFYADGRHALGYYHLHASTAHSPPMLTTCLFTPCSLADLKYFSLVEWLPGDVEEHMACVGGRDGAWLDKSVVEEWEGWKLAVKVVGSRAGWQGRLEGYFWKEEKGGRGRGRGA</sequence>
<evidence type="ECO:0000313" key="2">
    <source>
        <dbReference type="EMBL" id="KAF2819202.1"/>
    </source>
</evidence>
<organism evidence="2 3">
    <name type="scientific">Ophiobolus disseminans</name>
    <dbReference type="NCBI Taxonomy" id="1469910"/>
    <lineage>
        <taxon>Eukaryota</taxon>
        <taxon>Fungi</taxon>
        <taxon>Dikarya</taxon>
        <taxon>Ascomycota</taxon>
        <taxon>Pezizomycotina</taxon>
        <taxon>Dothideomycetes</taxon>
        <taxon>Pleosporomycetidae</taxon>
        <taxon>Pleosporales</taxon>
        <taxon>Pleosporineae</taxon>
        <taxon>Phaeosphaeriaceae</taxon>
        <taxon>Ophiobolus</taxon>
    </lineage>
</organism>
<protein>
    <submittedName>
        <fullName evidence="2">Uncharacterized protein</fullName>
    </submittedName>
</protein>
<accession>A0A6A6ZDK8</accession>
<dbReference type="Proteomes" id="UP000799424">
    <property type="component" value="Unassembled WGS sequence"/>
</dbReference>